<name>A0A2P5W869_GOSBA</name>
<reference evidence="3 4" key="1">
    <citation type="submission" date="2015-01" db="EMBL/GenBank/DDBJ databases">
        <title>Genome of allotetraploid Gossypium barbadense reveals genomic plasticity and fiber elongation in cotton evolution.</title>
        <authorList>
            <person name="Chen X."/>
            <person name="Liu X."/>
            <person name="Zhao B."/>
            <person name="Zheng H."/>
            <person name="Hu Y."/>
            <person name="Lu G."/>
            <person name="Yang C."/>
            <person name="Chen J."/>
            <person name="Shan C."/>
            <person name="Zhang L."/>
            <person name="Zhou Y."/>
            <person name="Wang L."/>
            <person name="Guo W."/>
            <person name="Bai Y."/>
            <person name="Ruan J."/>
            <person name="Shangguan X."/>
            <person name="Mao Y."/>
            <person name="Jiang J."/>
            <person name="Zhu Y."/>
            <person name="Lei J."/>
            <person name="Kang H."/>
            <person name="Chen S."/>
            <person name="He X."/>
            <person name="Wang R."/>
            <person name="Wang Y."/>
            <person name="Chen J."/>
            <person name="Wang L."/>
            <person name="Yu S."/>
            <person name="Wang B."/>
            <person name="Wei J."/>
            <person name="Song S."/>
            <person name="Lu X."/>
            <person name="Gao Z."/>
            <person name="Gu W."/>
            <person name="Deng X."/>
            <person name="Ma D."/>
            <person name="Wang S."/>
            <person name="Liang W."/>
            <person name="Fang L."/>
            <person name="Cai C."/>
            <person name="Zhu X."/>
            <person name="Zhou B."/>
            <person name="Zhang Y."/>
            <person name="Chen Z."/>
            <person name="Xu S."/>
            <person name="Zhu R."/>
            <person name="Wang S."/>
            <person name="Zhang T."/>
            <person name="Zhao G."/>
        </authorList>
    </citation>
    <scope>NUCLEOTIDE SEQUENCE [LARGE SCALE GENOMIC DNA]</scope>
    <source>
        <strain evidence="4">cv. Xinhai21</strain>
        <tissue evidence="3">Leaf</tissue>
    </source>
</reference>
<evidence type="ECO:0000313" key="3">
    <source>
        <dbReference type="EMBL" id="PPR87279.1"/>
    </source>
</evidence>
<dbReference type="GO" id="GO:0003910">
    <property type="term" value="F:DNA ligase (ATP) activity"/>
    <property type="evidence" value="ECO:0007669"/>
    <property type="project" value="TreeGrafter"/>
</dbReference>
<proteinExistence type="inferred from homology"/>
<dbReference type="AlphaFoldDB" id="A0A2P5W869"/>
<organism evidence="3 4">
    <name type="scientific">Gossypium barbadense</name>
    <name type="common">Sea Island cotton</name>
    <name type="synonym">Hibiscus barbadensis</name>
    <dbReference type="NCBI Taxonomy" id="3634"/>
    <lineage>
        <taxon>Eukaryota</taxon>
        <taxon>Viridiplantae</taxon>
        <taxon>Streptophyta</taxon>
        <taxon>Embryophyta</taxon>
        <taxon>Tracheophyta</taxon>
        <taxon>Spermatophyta</taxon>
        <taxon>Magnoliopsida</taxon>
        <taxon>eudicotyledons</taxon>
        <taxon>Gunneridae</taxon>
        <taxon>Pentapetalae</taxon>
        <taxon>rosids</taxon>
        <taxon>malvids</taxon>
        <taxon>Malvales</taxon>
        <taxon>Malvaceae</taxon>
        <taxon>Malvoideae</taxon>
        <taxon>Gossypium</taxon>
    </lineage>
</organism>
<dbReference type="Gene3D" id="3.30.470.30">
    <property type="entry name" value="DNA ligase/mRNA capping enzyme"/>
    <property type="match status" value="1"/>
</dbReference>
<accession>A0A2P5W869</accession>
<dbReference type="EMBL" id="KZ668649">
    <property type="protein sequence ID" value="PPR87279.1"/>
    <property type="molecule type" value="Genomic_DNA"/>
</dbReference>
<dbReference type="GO" id="GO:0005739">
    <property type="term" value="C:mitochondrion"/>
    <property type="evidence" value="ECO:0007669"/>
    <property type="project" value="TreeGrafter"/>
</dbReference>
<gene>
    <name evidence="3" type="ORF">GOBAR_AA33400</name>
</gene>
<dbReference type="PANTHER" id="PTHR45674:SF4">
    <property type="entry name" value="DNA LIGASE 1"/>
    <property type="match status" value="1"/>
</dbReference>
<dbReference type="OrthoDB" id="206088at2759"/>
<dbReference type="Gene3D" id="2.40.50.140">
    <property type="entry name" value="Nucleic acid-binding proteins"/>
    <property type="match status" value="1"/>
</dbReference>
<evidence type="ECO:0000313" key="4">
    <source>
        <dbReference type="Proteomes" id="UP000239757"/>
    </source>
</evidence>
<evidence type="ECO:0000256" key="2">
    <source>
        <dbReference type="ARBA" id="ARBA00022598"/>
    </source>
</evidence>
<dbReference type="GO" id="GO:0006273">
    <property type="term" value="P:lagging strand elongation"/>
    <property type="evidence" value="ECO:0007669"/>
    <property type="project" value="TreeGrafter"/>
</dbReference>
<dbReference type="GO" id="GO:0005634">
    <property type="term" value="C:nucleus"/>
    <property type="evidence" value="ECO:0007669"/>
    <property type="project" value="TreeGrafter"/>
</dbReference>
<keyword evidence="2" id="KW-0436">Ligase</keyword>
<evidence type="ECO:0000256" key="1">
    <source>
        <dbReference type="ARBA" id="ARBA00007572"/>
    </source>
</evidence>
<dbReference type="SUPFAM" id="SSF50249">
    <property type="entry name" value="Nucleic acid-binding proteins"/>
    <property type="match status" value="1"/>
</dbReference>
<protein>
    <submittedName>
        <fullName evidence="3">Uncharacterized protein</fullName>
    </submittedName>
</protein>
<sequence>MFPDVVISVSRSKKFGVKSFVLDCEIVAYELDKHETLPYQILSTRRRKHVALIEIKSTNPKQNKIEKFLKAVMDANCESLAIKGLNDAYESMVETEERVHGRHSGLTRSSLNRCIPWPSRAKGTYFVFLMACYDIKLDVWFEPSEVWEVKASSLTTSPVNYAAFGMVEARGGLSTWFHSFFHVRKDKDPEQASSLEASCQDNQMILSQDFTV</sequence>
<dbReference type="InterPro" id="IPR012340">
    <property type="entry name" value="NA-bd_OB-fold"/>
</dbReference>
<dbReference type="Proteomes" id="UP000239757">
    <property type="component" value="Unassembled WGS sequence"/>
</dbReference>
<comment type="similarity">
    <text evidence="1">Belongs to the ATP-dependent DNA ligase family.</text>
</comment>
<dbReference type="PANTHER" id="PTHR45674">
    <property type="entry name" value="DNA LIGASE 1/3 FAMILY MEMBER"/>
    <property type="match status" value="1"/>
</dbReference>
<dbReference type="InterPro" id="IPR050191">
    <property type="entry name" value="ATP-dep_DNA_ligase"/>
</dbReference>